<dbReference type="EMBL" id="JBBPCB010000004">
    <property type="protein sequence ID" value="MEK8180269.1"/>
    <property type="molecule type" value="Genomic_DNA"/>
</dbReference>
<feature type="transmembrane region" description="Helical" evidence="1">
    <location>
        <begin position="87"/>
        <end position="110"/>
    </location>
</feature>
<reference evidence="2 3" key="1">
    <citation type="submission" date="2024-04" db="EMBL/GenBank/DDBJ databases">
        <title>draft genome sequnece of Flavobacterium buctense JCM 30750.</title>
        <authorList>
            <person name="Kim D.-U."/>
        </authorList>
    </citation>
    <scope>NUCLEOTIDE SEQUENCE [LARGE SCALE GENOMIC DNA]</scope>
    <source>
        <strain evidence="2 3">JCM 30750</strain>
    </source>
</reference>
<feature type="transmembrane region" description="Helical" evidence="1">
    <location>
        <begin position="173"/>
        <end position="197"/>
    </location>
</feature>
<dbReference type="Proteomes" id="UP001491349">
    <property type="component" value="Unassembled WGS sequence"/>
</dbReference>
<keyword evidence="1" id="KW-0812">Transmembrane</keyword>
<dbReference type="InterPro" id="IPR049458">
    <property type="entry name" value="EpsG-like"/>
</dbReference>
<gene>
    <name evidence="2" type="ORF">WMW71_07940</name>
</gene>
<feature type="transmembrane region" description="Helical" evidence="1">
    <location>
        <begin position="31"/>
        <end position="48"/>
    </location>
</feature>
<feature type="transmembrane region" description="Helical" evidence="1">
    <location>
        <begin position="368"/>
        <end position="386"/>
    </location>
</feature>
<accession>A0ABU9E0T5</accession>
<dbReference type="RefSeq" id="WP_187660739.1">
    <property type="nucleotide sequence ID" value="NZ_JACTAB010000005.1"/>
</dbReference>
<name>A0ABU9E0T5_9FLAO</name>
<dbReference type="Pfam" id="PF14897">
    <property type="entry name" value="EpsG"/>
    <property type="match status" value="1"/>
</dbReference>
<feature type="transmembrane region" description="Helical" evidence="1">
    <location>
        <begin position="307"/>
        <end position="327"/>
    </location>
</feature>
<proteinExistence type="predicted"/>
<evidence type="ECO:0000313" key="2">
    <source>
        <dbReference type="EMBL" id="MEK8180269.1"/>
    </source>
</evidence>
<sequence>MRSSIVPKLLFVFVWPLPTIISVFKDLKSRYLLLFFLFFSVFVGINMFNAPTSDMYRYVTRSVYYKNISLVDIFLEKDFFYPLLSKIINSVSSDFYFITVCFTTIYYFLFYKCIKVISDNLDPNYRAYIPWFYVLALYTVLPFTVVTAFRYNSAVLFFSWCLLEYTLNGKKKFLYIILLTPFIHFSFLFYTILPFVYLAIKNLKKRTNIVILLFGLSFVYSNSNLSSVVDTFSKQYLRESISNQVDAYASEEGIENNDQRYAKAVKEGSARRAINRGIIAYSRQILMFSLLFFILKRKKFLAKNQFYEDLLIMALLSYSLTNFASSVLHGNRFFSVSNFYFYFVLFFMIASNKVSFEQNKAFFLNNKRFFHFISLLIVLNFINFTYMAKTIFNFPNLIFGNWLSSYFLISG</sequence>
<feature type="transmembrane region" description="Helical" evidence="1">
    <location>
        <begin position="131"/>
        <end position="153"/>
    </location>
</feature>
<keyword evidence="1" id="KW-1133">Transmembrane helix</keyword>
<organism evidence="2 3">
    <name type="scientific">Flavobacterium buctense</name>
    <dbReference type="NCBI Taxonomy" id="1648146"/>
    <lineage>
        <taxon>Bacteria</taxon>
        <taxon>Pseudomonadati</taxon>
        <taxon>Bacteroidota</taxon>
        <taxon>Flavobacteriia</taxon>
        <taxon>Flavobacteriales</taxon>
        <taxon>Flavobacteriaceae</taxon>
        <taxon>Flavobacterium</taxon>
    </lineage>
</organism>
<evidence type="ECO:0000313" key="3">
    <source>
        <dbReference type="Proteomes" id="UP001491349"/>
    </source>
</evidence>
<evidence type="ECO:0000256" key="1">
    <source>
        <dbReference type="SAM" id="Phobius"/>
    </source>
</evidence>
<comment type="caution">
    <text evidence="2">The sequence shown here is derived from an EMBL/GenBank/DDBJ whole genome shotgun (WGS) entry which is preliminary data.</text>
</comment>
<keyword evidence="3" id="KW-1185">Reference proteome</keyword>
<keyword evidence="1" id="KW-0472">Membrane</keyword>
<feature type="transmembrane region" description="Helical" evidence="1">
    <location>
        <begin position="278"/>
        <end position="295"/>
    </location>
</feature>
<protein>
    <submittedName>
        <fullName evidence="2">EpsG family protein</fullName>
    </submittedName>
</protein>
<feature type="transmembrane region" description="Helical" evidence="1">
    <location>
        <begin position="339"/>
        <end position="356"/>
    </location>
</feature>
<feature type="transmembrane region" description="Helical" evidence="1">
    <location>
        <begin position="6"/>
        <end position="24"/>
    </location>
</feature>